<dbReference type="NCBIfam" id="TIGR00231">
    <property type="entry name" value="small_GTP"/>
    <property type="match status" value="1"/>
</dbReference>
<dbReference type="EMBL" id="JAPFFF010000009">
    <property type="protein sequence ID" value="KAK8882698.1"/>
    <property type="molecule type" value="Genomic_DNA"/>
</dbReference>
<keyword evidence="4 6" id="KW-0449">Lipoprotein</keyword>
<evidence type="ECO:0000256" key="1">
    <source>
        <dbReference type="ARBA" id="ARBA00006270"/>
    </source>
</evidence>
<gene>
    <name evidence="8" type="ORF">M9Y10_045340</name>
</gene>
<dbReference type="Gene3D" id="3.40.50.300">
    <property type="entry name" value="P-loop containing nucleotide triphosphate hydrolases"/>
    <property type="match status" value="1"/>
</dbReference>
<dbReference type="Proteomes" id="UP001470230">
    <property type="component" value="Unassembled WGS sequence"/>
</dbReference>
<protein>
    <recommendedName>
        <fullName evidence="6">Ras-related protein Rab</fullName>
    </recommendedName>
</protein>
<dbReference type="SMART" id="SM00174">
    <property type="entry name" value="RHO"/>
    <property type="match status" value="1"/>
</dbReference>
<dbReference type="PANTHER" id="PTHR47981:SF39">
    <property type="entry name" value="RAS-RELATED PROTEIN RAB"/>
    <property type="match status" value="1"/>
</dbReference>
<name>A0ABR2JV56_9EUKA</name>
<proteinExistence type="inferred from homology"/>
<keyword evidence="5 6" id="KW-0636">Prenylation</keyword>
<keyword evidence="3 6" id="KW-0342">GTP-binding</keyword>
<evidence type="ECO:0000256" key="2">
    <source>
        <dbReference type="ARBA" id="ARBA00022741"/>
    </source>
</evidence>
<organism evidence="8 9">
    <name type="scientific">Tritrichomonas musculus</name>
    <dbReference type="NCBI Taxonomy" id="1915356"/>
    <lineage>
        <taxon>Eukaryota</taxon>
        <taxon>Metamonada</taxon>
        <taxon>Parabasalia</taxon>
        <taxon>Tritrichomonadida</taxon>
        <taxon>Tritrichomonadidae</taxon>
        <taxon>Tritrichomonas</taxon>
    </lineage>
</organism>
<dbReference type="InterPro" id="IPR005225">
    <property type="entry name" value="Small_GTP-bd"/>
</dbReference>
<comment type="function">
    <text evidence="6">The small GTPases Rab are key regulators in vesicle trafficking.</text>
</comment>
<evidence type="ECO:0000313" key="8">
    <source>
        <dbReference type="EMBL" id="KAK8882698.1"/>
    </source>
</evidence>
<dbReference type="SUPFAM" id="SSF52540">
    <property type="entry name" value="P-loop containing nucleoside triphosphate hydrolases"/>
    <property type="match status" value="1"/>
</dbReference>
<evidence type="ECO:0000256" key="5">
    <source>
        <dbReference type="ARBA" id="ARBA00023289"/>
    </source>
</evidence>
<dbReference type="SMART" id="SM00173">
    <property type="entry name" value="RAS"/>
    <property type="match status" value="1"/>
</dbReference>
<comment type="caution">
    <text evidence="8">The sequence shown here is derived from an EMBL/GenBank/DDBJ whole genome shotgun (WGS) entry which is preliminary data.</text>
</comment>
<dbReference type="PROSITE" id="PS51419">
    <property type="entry name" value="RAB"/>
    <property type="match status" value="1"/>
</dbReference>
<dbReference type="PRINTS" id="PR00449">
    <property type="entry name" value="RASTRNSFRMNG"/>
</dbReference>
<reference evidence="8 9" key="1">
    <citation type="submission" date="2024-04" db="EMBL/GenBank/DDBJ databases">
        <title>Tritrichomonas musculus Genome.</title>
        <authorList>
            <person name="Alves-Ferreira E."/>
            <person name="Grigg M."/>
            <person name="Lorenzi H."/>
            <person name="Galac M."/>
        </authorList>
    </citation>
    <scope>NUCLEOTIDE SEQUENCE [LARGE SCALE GENOMIC DNA]</scope>
    <source>
        <strain evidence="8 9">EAF2021</strain>
    </source>
</reference>
<feature type="region of interest" description="Disordered" evidence="7">
    <location>
        <begin position="194"/>
        <end position="218"/>
    </location>
</feature>
<dbReference type="Pfam" id="PF00071">
    <property type="entry name" value="Ras"/>
    <property type="match status" value="1"/>
</dbReference>
<comment type="similarity">
    <text evidence="1 6">Belongs to the small GTPase superfamily. Rab family.</text>
</comment>
<dbReference type="PANTHER" id="PTHR47981">
    <property type="entry name" value="RAB FAMILY"/>
    <property type="match status" value="1"/>
</dbReference>
<dbReference type="InterPro" id="IPR001806">
    <property type="entry name" value="Small_GTPase"/>
</dbReference>
<dbReference type="InterPro" id="IPR027417">
    <property type="entry name" value="P-loop_NTPase"/>
</dbReference>
<evidence type="ECO:0000256" key="3">
    <source>
        <dbReference type="ARBA" id="ARBA00023134"/>
    </source>
</evidence>
<accession>A0ABR2JV56</accession>
<sequence length="218" mass="24626">MDASNQDDSQAQRVLKIIVVGDMGTGKTAIIRKFVEGNFSEYYRITIGVDFANKVVQWNDTTTVDVQLWDISGQERFGNMTGVYYRESVGAIVVFDVTRNPTFDTTKVWKKDIDEKVQTSEGQPVPTLLLGNKIDLMGSTENWEKRRIEIEEYTKENNFLSFFETSAKDGTNLNESIMMLVDYIMKNNIESESSRELNPGVNIADTSNSQKPEKGGCC</sequence>
<dbReference type="InterPro" id="IPR030697">
    <property type="entry name" value="Rab29/Rab38/Rab32"/>
</dbReference>
<keyword evidence="9" id="KW-1185">Reference proteome</keyword>
<evidence type="ECO:0000313" key="9">
    <source>
        <dbReference type="Proteomes" id="UP001470230"/>
    </source>
</evidence>
<evidence type="ECO:0000256" key="4">
    <source>
        <dbReference type="ARBA" id="ARBA00023288"/>
    </source>
</evidence>
<dbReference type="PROSITE" id="PS51421">
    <property type="entry name" value="RAS"/>
    <property type="match status" value="1"/>
</dbReference>
<dbReference type="SMART" id="SM00175">
    <property type="entry name" value="RAB"/>
    <property type="match status" value="1"/>
</dbReference>
<evidence type="ECO:0000256" key="7">
    <source>
        <dbReference type="SAM" id="MobiDB-lite"/>
    </source>
</evidence>
<dbReference type="CDD" id="cd04107">
    <property type="entry name" value="Rab32_Rab38"/>
    <property type="match status" value="1"/>
</dbReference>
<keyword evidence="2 6" id="KW-0547">Nucleotide-binding</keyword>
<comment type="subcellular location">
    <subcellularLocation>
        <location evidence="6">Membrane</location>
        <topology evidence="6">Lipid-anchor</topology>
    </subcellularLocation>
</comment>
<dbReference type="SMART" id="SM00176">
    <property type="entry name" value="RAN"/>
    <property type="match status" value="1"/>
</dbReference>
<evidence type="ECO:0000256" key="6">
    <source>
        <dbReference type="RuleBase" id="RU367128"/>
    </source>
</evidence>
<keyword evidence="6" id="KW-0472">Membrane</keyword>